<evidence type="ECO:0000313" key="2">
    <source>
        <dbReference type="EMBL" id="KTD61337.1"/>
    </source>
</evidence>
<dbReference type="PANTHER" id="PTHR43305">
    <property type="entry name" value="FAMILY N-ACETYLTRANSFERASE, PUTATIVE (AFU_ORTHOLOGUE AFUA_2G01380)-RELATED"/>
    <property type="match status" value="1"/>
</dbReference>
<dbReference type="EMBL" id="LNYW01000037">
    <property type="protein sequence ID" value="KTD61337.1"/>
    <property type="molecule type" value="Genomic_DNA"/>
</dbReference>
<dbReference type="PANTHER" id="PTHR43305:SF1">
    <property type="entry name" value="FAMILY N-ACETYLTRANSFERASE, PUTATIVE (AFU_ORTHOLOGUE AFUA_2G01380)-RELATED"/>
    <property type="match status" value="1"/>
</dbReference>
<dbReference type="AlphaFoldDB" id="A0A0W0YWU4"/>
<dbReference type="STRING" id="1122169.Lsha_1244"/>
<dbReference type="Pfam" id="PF00583">
    <property type="entry name" value="Acetyltransf_1"/>
    <property type="match status" value="1"/>
</dbReference>
<organism evidence="2 3">
    <name type="scientific">Legionella shakespearei DSM 23087</name>
    <dbReference type="NCBI Taxonomy" id="1122169"/>
    <lineage>
        <taxon>Bacteria</taxon>
        <taxon>Pseudomonadati</taxon>
        <taxon>Pseudomonadota</taxon>
        <taxon>Gammaproteobacteria</taxon>
        <taxon>Legionellales</taxon>
        <taxon>Legionellaceae</taxon>
        <taxon>Legionella</taxon>
    </lineage>
</organism>
<gene>
    <name evidence="2" type="ORF">Lsha_1244</name>
</gene>
<evidence type="ECO:0000259" key="1">
    <source>
        <dbReference type="PROSITE" id="PS51186"/>
    </source>
</evidence>
<evidence type="ECO:0000313" key="3">
    <source>
        <dbReference type="Proteomes" id="UP000054600"/>
    </source>
</evidence>
<protein>
    <submittedName>
        <fullName evidence="2">Putative transcriptional regulator, MarR family</fullName>
    </submittedName>
</protein>
<dbReference type="PROSITE" id="PS51186">
    <property type="entry name" value="GNAT"/>
    <property type="match status" value="1"/>
</dbReference>
<dbReference type="InterPro" id="IPR052777">
    <property type="entry name" value="Acetyltransferase_Enz"/>
</dbReference>
<dbReference type="Gene3D" id="3.40.630.30">
    <property type="match status" value="1"/>
</dbReference>
<dbReference type="InterPro" id="IPR000182">
    <property type="entry name" value="GNAT_dom"/>
</dbReference>
<proteinExistence type="predicted"/>
<dbReference type="RefSeq" id="WP_026254028.1">
    <property type="nucleotide sequence ID" value="NZ_LNYW01000037.1"/>
</dbReference>
<dbReference type="GO" id="GO:0016747">
    <property type="term" value="F:acyltransferase activity, transferring groups other than amino-acyl groups"/>
    <property type="evidence" value="ECO:0007669"/>
    <property type="project" value="InterPro"/>
</dbReference>
<feature type="domain" description="N-acetyltransferase" evidence="1">
    <location>
        <begin position="6"/>
        <end position="162"/>
    </location>
</feature>
<dbReference type="eggNOG" id="COG0456">
    <property type="taxonomic scope" value="Bacteria"/>
</dbReference>
<dbReference type="Proteomes" id="UP000054600">
    <property type="component" value="Unassembled WGS sequence"/>
</dbReference>
<reference evidence="2 3" key="1">
    <citation type="submission" date="2015-11" db="EMBL/GenBank/DDBJ databases">
        <title>Genomic analysis of 38 Legionella species identifies large and diverse effector repertoires.</title>
        <authorList>
            <person name="Burstein D."/>
            <person name="Amaro F."/>
            <person name="Zusman T."/>
            <person name="Lifshitz Z."/>
            <person name="Cohen O."/>
            <person name="Gilbert J.A."/>
            <person name="Pupko T."/>
            <person name="Shuman H.A."/>
            <person name="Segal G."/>
        </authorList>
    </citation>
    <scope>NUCLEOTIDE SEQUENCE [LARGE SCALE GENOMIC DNA]</scope>
    <source>
        <strain evidence="2 3">ATCC 49655</strain>
    </source>
</reference>
<sequence length="162" mass="17897">MEHTDVTLRKIEVTDNAMLEQVIKHILVEFGANKPGFAYADIELTSMYESYQGNDRAYYVAEKNGMLLGGAGFGPLLGAPEVCELKKMYLSADARGLGIGDALLRMLIKEAKDSGYKQLYLETLATMSGAIRLYTKYGFEALHSPLGSSGHFGCDVWMLREL</sequence>
<keyword evidence="3" id="KW-1185">Reference proteome</keyword>
<name>A0A0W0YWU4_9GAMM</name>
<dbReference type="SUPFAM" id="SSF55729">
    <property type="entry name" value="Acyl-CoA N-acyltransferases (Nat)"/>
    <property type="match status" value="1"/>
</dbReference>
<accession>A0A0W0YWU4</accession>
<dbReference type="InterPro" id="IPR016181">
    <property type="entry name" value="Acyl_CoA_acyltransferase"/>
</dbReference>
<comment type="caution">
    <text evidence="2">The sequence shown here is derived from an EMBL/GenBank/DDBJ whole genome shotgun (WGS) entry which is preliminary data.</text>
</comment>
<dbReference type="CDD" id="cd04301">
    <property type="entry name" value="NAT_SF"/>
    <property type="match status" value="1"/>
</dbReference>
<dbReference type="PATRIC" id="fig|1122169.6.peg.1437"/>